<name>A0A0A9G8A6_ARUDO</name>
<proteinExistence type="predicted"/>
<sequence length="65" mass="7622">MLKKQYSFHDMMFLLLAIFSTLEGKTQLCFDPFAAEPCSPARVYTLQVSLVYTSWHKEKVLNLYK</sequence>
<accession>A0A0A9G8A6</accession>
<evidence type="ECO:0000313" key="1">
    <source>
        <dbReference type="EMBL" id="JAE20702.1"/>
    </source>
</evidence>
<organism evidence="1">
    <name type="scientific">Arundo donax</name>
    <name type="common">Giant reed</name>
    <name type="synonym">Donax arundinaceus</name>
    <dbReference type="NCBI Taxonomy" id="35708"/>
    <lineage>
        <taxon>Eukaryota</taxon>
        <taxon>Viridiplantae</taxon>
        <taxon>Streptophyta</taxon>
        <taxon>Embryophyta</taxon>
        <taxon>Tracheophyta</taxon>
        <taxon>Spermatophyta</taxon>
        <taxon>Magnoliopsida</taxon>
        <taxon>Liliopsida</taxon>
        <taxon>Poales</taxon>
        <taxon>Poaceae</taxon>
        <taxon>PACMAD clade</taxon>
        <taxon>Arundinoideae</taxon>
        <taxon>Arundineae</taxon>
        <taxon>Arundo</taxon>
    </lineage>
</organism>
<protein>
    <submittedName>
        <fullName evidence="1">Uncharacterized protein</fullName>
    </submittedName>
</protein>
<dbReference type="AlphaFoldDB" id="A0A0A9G8A6"/>
<reference evidence="1" key="1">
    <citation type="submission" date="2014-09" db="EMBL/GenBank/DDBJ databases">
        <authorList>
            <person name="Magalhaes I.L.F."/>
            <person name="Oliveira U."/>
            <person name="Santos F.R."/>
            <person name="Vidigal T.H.D.A."/>
            <person name="Brescovit A.D."/>
            <person name="Santos A.J."/>
        </authorList>
    </citation>
    <scope>NUCLEOTIDE SEQUENCE</scope>
    <source>
        <tissue evidence="1">Shoot tissue taken approximately 20 cm above the soil surface</tissue>
    </source>
</reference>
<dbReference type="EMBL" id="GBRH01177194">
    <property type="protein sequence ID" value="JAE20702.1"/>
    <property type="molecule type" value="Transcribed_RNA"/>
</dbReference>
<reference evidence="1" key="2">
    <citation type="journal article" date="2015" name="Data Brief">
        <title>Shoot transcriptome of the giant reed, Arundo donax.</title>
        <authorList>
            <person name="Barrero R.A."/>
            <person name="Guerrero F.D."/>
            <person name="Moolhuijzen P."/>
            <person name="Goolsby J.A."/>
            <person name="Tidwell J."/>
            <person name="Bellgard S.E."/>
            <person name="Bellgard M.I."/>
        </authorList>
    </citation>
    <scope>NUCLEOTIDE SEQUENCE</scope>
    <source>
        <tissue evidence="1">Shoot tissue taken approximately 20 cm above the soil surface</tissue>
    </source>
</reference>